<comment type="subcellular location">
    <subcellularLocation>
        <location evidence="1">Membrane</location>
        <topology evidence="1">Multi-pass membrane protein</topology>
    </subcellularLocation>
</comment>
<dbReference type="EMBL" id="DS566070">
    <property type="status" value="NOT_ANNOTATED_CDS"/>
    <property type="molecule type" value="Genomic_DNA"/>
</dbReference>
<dbReference type="InterPro" id="IPR036259">
    <property type="entry name" value="MFS_trans_sf"/>
</dbReference>
<dbReference type="GO" id="GO:0016020">
    <property type="term" value="C:membrane"/>
    <property type="evidence" value="ECO:0007669"/>
    <property type="project" value="UniProtKB-SubCell"/>
</dbReference>
<feature type="transmembrane region" description="Helical" evidence="7">
    <location>
        <begin position="304"/>
        <end position="323"/>
    </location>
</feature>
<dbReference type="VEuPathDB" id="FungiDB:KRP22_3573"/>
<dbReference type="eggNOG" id="KOG3764">
    <property type="taxonomic scope" value="Eukaryota"/>
</dbReference>
<evidence type="ECO:0000259" key="8">
    <source>
        <dbReference type="PROSITE" id="PS50850"/>
    </source>
</evidence>
<dbReference type="HOGENOM" id="CLU_371930_0_0_1"/>
<dbReference type="VEuPathDB" id="FungiDB:KRP23_14754"/>
<dbReference type="InParanoid" id="H3GY18"/>
<feature type="transmembrane region" description="Helical" evidence="7">
    <location>
        <begin position="113"/>
        <end position="133"/>
    </location>
</feature>
<dbReference type="InterPro" id="IPR019188">
    <property type="entry name" value="SNAPC1"/>
</dbReference>
<keyword evidence="3 7" id="KW-0812">Transmembrane</keyword>
<dbReference type="VEuPathDB" id="FungiDB:KRP23_14755"/>
<feature type="transmembrane region" description="Helical" evidence="7">
    <location>
        <begin position="426"/>
        <end position="448"/>
    </location>
</feature>
<keyword evidence="2" id="KW-0813">Transport</keyword>
<dbReference type="VEuPathDB" id="FungiDB:KRP22_3572"/>
<keyword evidence="10" id="KW-1185">Reference proteome</keyword>
<protein>
    <recommendedName>
        <fullName evidence="8">Major facilitator superfamily (MFS) profile domain-containing protein</fullName>
    </recommendedName>
</protein>
<dbReference type="PROSITE" id="PS50850">
    <property type="entry name" value="MFS"/>
    <property type="match status" value="1"/>
</dbReference>
<reference evidence="10" key="1">
    <citation type="journal article" date="2006" name="Science">
        <title>Phytophthora genome sequences uncover evolutionary origins and mechanisms of pathogenesis.</title>
        <authorList>
            <person name="Tyler B.M."/>
            <person name="Tripathy S."/>
            <person name="Zhang X."/>
            <person name="Dehal P."/>
            <person name="Jiang R.H."/>
            <person name="Aerts A."/>
            <person name="Arredondo F.D."/>
            <person name="Baxter L."/>
            <person name="Bensasson D."/>
            <person name="Beynon J.L."/>
            <person name="Chapman J."/>
            <person name="Damasceno C.M."/>
            <person name="Dorrance A.E."/>
            <person name="Dou D."/>
            <person name="Dickerman A.W."/>
            <person name="Dubchak I.L."/>
            <person name="Garbelotto M."/>
            <person name="Gijzen M."/>
            <person name="Gordon S.G."/>
            <person name="Govers F."/>
            <person name="Grunwald N.J."/>
            <person name="Huang W."/>
            <person name="Ivors K.L."/>
            <person name="Jones R.W."/>
            <person name="Kamoun S."/>
            <person name="Krampis K."/>
            <person name="Lamour K.H."/>
            <person name="Lee M.K."/>
            <person name="McDonald W.H."/>
            <person name="Medina M."/>
            <person name="Meijer H.J."/>
            <person name="Nordberg E.K."/>
            <person name="Maclean D.J."/>
            <person name="Ospina-Giraldo M.D."/>
            <person name="Morris P.F."/>
            <person name="Phuntumart V."/>
            <person name="Putnam N.H."/>
            <person name="Rash S."/>
            <person name="Rose J.K."/>
            <person name="Sakihama Y."/>
            <person name="Salamov A.A."/>
            <person name="Savidor A."/>
            <person name="Scheuring C.F."/>
            <person name="Smith B.M."/>
            <person name="Sobral B.W."/>
            <person name="Terry A."/>
            <person name="Torto-Alalibo T.A."/>
            <person name="Win J."/>
            <person name="Xu Z."/>
            <person name="Zhang H."/>
            <person name="Grigoriev I.V."/>
            <person name="Rokhsar D.S."/>
            <person name="Boore J.L."/>
        </authorList>
    </citation>
    <scope>NUCLEOTIDE SEQUENCE [LARGE SCALE GENOMIC DNA]</scope>
    <source>
        <strain evidence="10">Pr102</strain>
    </source>
</reference>
<dbReference type="PANTHER" id="PTHR23506">
    <property type="entry name" value="GH10249P"/>
    <property type="match status" value="1"/>
</dbReference>
<feature type="region of interest" description="Disordered" evidence="6">
    <location>
        <begin position="489"/>
        <end position="517"/>
    </location>
</feature>
<feature type="transmembrane region" description="Helical" evidence="7">
    <location>
        <begin position="270"/>
        <end position="292"/>
    </location>
</feature>
<evidence type="ECO:0000256" key="3">
    <source>
        <dbReference type="ARBA" id="ARBA00022692"/>
    </source>
</evidence>
<dbReference type="Pfam" id="PF09808">
    <property type="entry name" value="SNAPC1"/>
    <property type="match status" value="1"/>
</dbReference>
<evidence type="ECO:0000256" key="7">
    <source>
        <dbReference type="SAM" id="Phobius"/>
    </source>
</evidence>
<dbReference type="PANTHER" id="PTHR23506:SF26">
    <property type="entry name" value="MFS-TYPE TRANSPORTER SLC18B1"/>
    <property type="match status" value="1"/>
</dbReference>
<feature type="transmembrane region" description="Helical" evidence="7">
    <location>
        <begin position="58"/>
        <end position="76"/>
    </location>
</feature>
<feature type="compositionally biased region" description="Basic and acidic residues" evidence="6">
    <location>
        <begin position="688"/>
        <end position="711"/>
    </location>
</feature>
<feature type="transmembrane region" description="Helical" evidence="7">
    <location>
        <begin position="335"/>
        <end position="361"/>
    </location>
</feature>
<evidence type="ECO:0000313" key="10">
    <source>
        <dbReference type="Proteomes" id="UP000005238"/>
    </source>
</evidence>
<feature type="transmembrane region" description="Helical" evidence="7">
    <location>
        <begin position="373"/>
        <end position="397"/>
    </location>
</feature>
<keyword evidence="4 7" id="KW-1133">Transmembrane helix</keyword>
<dbReference type="InterPro" id="IPR011701">
    <property type="entry name" value="MFS"/>
</dbReference>
<accession>H3GY18</accession>
<evidence type="ECO:0000256" key="4">
    <source>
        <dbReference type="ARBA" id="ARBA00022989"/>
    </source>
</evidence>
<feature type="region of interest" description="Disordered" evidence="6">
    <location>
        <begin position="673"/>
        <end position="711"/>
    </location>
</feature>
<dbReference type="STRING" id="164328.H3GY18"/>
<dbReference type="InterPro" id="IPR020846">
    <property type="entry name" value="MFS_dom"/>
</dbReference>
<dbReference type="AlphaFoldDB" id="H3GY18"/>
<feature type="domain" description="Major facilitator superfamily (MFS) profile" evidence="8">
    <location>
        <begin position="21"/>
        <end position="452"/>
    </location>
</feature>
<evidence type="ECO:0000256" key="5">
    <source>
        <dbReference type="ARBA" id="ARBA00023136"/>
    </source>
</evidence>
<dbReference type="InterPro" id="IPR050930">
    <property type="entry name" value="MFS_Vesicular_Transporter"/>
</dbReference>
<feature type="transmembrane region" description="Helical" evidence="7">
    <location>
        <begin position="88"/>
        <end position="107"/>
    </location>
</feature>
<keyword evidence="5 7" id="KW-0472">Membrane</keyword>
<name>H3GY18_PHYRM</name>
<evidence type="ECO:0000256" key="1">
    <source>
        <dbReference type="ARBA" id="ARBA00004141"/>
    </source>
</evidence>
<dbReference type="SUPFAM" id="SSF103473">
    <property type="entry name" value="MFS general substrate transporter"/>
    <property type="match status" value="1"/>
</dbReference>
<feature type="transmembrane region" description="Helical" evidence="7">
    <location>
        <begin position="231"/>
        <end position="250"/>
    </location>
</feature>
<evidence type="ECO:0000313" key="9">
    <source>
        <dbReference type="EnsemblProtists" id="Phyra82551"/>
    </source>
</evidence>
<dbReference type="Proteomes" id="UP000005238">
    <property type="component" value="Unassembled WGS sequence"/>
</dbReference>
<evidence type="ECO:0000256" key="6">
    <source>
        <dbReference type="SAM" id="MobiDB-lite"/>
    </source>
</evidence>
<reference evidence="9" key="2">
    <citation type="submission" date="2015-06" db="UniProtKB">
        <authorList>
            <consortium name="EnsemblProtists"/>
        </authorList>
    </citation>
    <scope>IDENTIFICATION</scope>
    <source>
        <strain evidence="9">Pr102</strain>
    </source>
</reference>
<proteinExistence type="predicted"/>
<dbReference type="GO" id="GO:0022857">
    <property type="term" value="F:transmembrane transporter activity"/>
    <property type="evidence" value="ECO:0000318"/>
    <property type="project" value="GO_Central"/>
</dbReference>
<feature type="transmembrane region" description="Helical" evidence="7">
    <location>
        <begin position="145"/>
        <end position="163"/>
    </location>
</feature>
<organism evidence="9 10">
    <name type="scientific">Phytophthora ramorum</name>
    <name type="common">Sudden oak death agent</name>
    <dbReference type="NCBI Taxonomy" id="164328"/>
    <lineage>
        <taxon>Eukaryota</taxon>
        <taxon>Sar</taxon>
        <taxon>Stramenopiles</taxon>
        <taxon>Oomycota</taxon>
        <taxon>Peronosporomycetes</taxon>
        <taxon>Peronosporales</taxon>
        <taxon>Peronosporaceae</taxon>
        <taxon>Phytophthora</taxon>
    </lineage>
</organism>
<feature type="transmembrane region" description="Helical" evidence="7">
    <location>
        <begin position="175"/>
        <end position="196"/>
    </location>
</feature>
<dbReference type="EnsemblProtists" id="Phyra82551">
    <property type="protein sequence ID" value="Phyra82551"/>
    <property type="gene ID" value="Phyra82551"/>
</dbReference>
<sequence>MMHLSQPLNPLQHAKIRSLAIWLVTSCVLFLTNQLTTLPVGFYPSYAAKRGLMTPAELSVFFSVYPLCIMLSSPLAASVSPTVGRQMLMCMGLMLSGSSTIAFGYATGTAAAFLLRIIQGFGSGAAVVGSFSMISEEFSSHVGQILAIQEFVVAAAFVTAPPLGSYLYETQGFEMPFLLSGVAQIVVVIILPFVFIEYSLPDGIYATPRTRSASRSLYRTPSFSIVRYKDVLTPTCVICLVVTSFAMASFGFIEPYLGMHLHKVLGAEHVAIGLGFALSAFVYFLGGLAYAWLSRNCGSKQVTLLGLMLLSVGFFFLGPPPFLNGVFQHTNSLWLAQYVSLMLTGCGAALAIAPGLPLALASVQDKGAHGSNLVIGLFAAAIYLGQALGPFVSFILMQILPATHSLNCTSTQDNPLSTIVSCDSSLPWAFTVYSLLTLGLFAFVAGHLPTSEATAELLCQKKKRVPLMRQPSEYGQFVCFDEEEAMDGGDELMNGAASKPPLPHRPPGSSRNLKQREREVPHVDWEHSLQHFAACISAELDALHRRFMEQNAISFAAWKRLWTDAKMSAAFHVEFWESSPTSTHKTILQQALDGLVWCIEERNGEFDNAADVAALTGRVFAMYCAYSVQLSSPKHKIDVDPQAWTALLTINCVMCGVGAALFPSAAREGFGPSIRLQERAPRSQGGDARQDSLLDSRSRSEEDAPVKQSKVDQLKALNDRYQELMNRTRSAACRLLEQELTGKSSLAL</sequence>
<dbReference type="Gene3D" id="1.20.1250.20">
    <property type="entry name" value="MFS general substrate transporter like domains"/>
    <property type="match status" value="2"/>
</dbReference>
<dbReference type="Pfam" id="PF07690">
    <property type="entry name" value="MFS_1"/>
    <property type="match status" value="1"/>
</dbReference>
<evidence type="ECO:0000256" key="2">
    <source>
        <dbReference type="ARBA" id="ARBA00022448"/>
    </source>
</evidence>
<feature type="transmembrane region" description="Helical" evidence="7">
    <location>
        <begin position="21"/>
        <end position="46"/>
    </location>
</feature>